<dbReference type="KEGG" id="acz:Acaty_c2578"/>
<gene>
    <name evidence="2" type="ORF">Acaty_c2578</name>
</gene>
<keyword evidence="1" id="KW-0732">Signal</keyword>
<organism evidence="2 3">
    <name type="scientific">Acidithiobacillus caldus (strain ATCC 51756 / DSM 8584 / KU)</name>
    <dbReference type="NCBI Taxonomy" id="637389"/>
    <lineage>
        <taxon>Bacteria</taxon>
        <taxon>Pseudomonadati</taxon>
        <taxon>Pseudomonadota</taxon>
        <taxon>Acidithiobacillia</taxon>
        <taxon>Acidithiobacillales</taxon>
        <taxon>Acidithiobacillaceae</taxon>
        <taxon>Acidithiobacillus</taxon>
    </lineage>
</organism>
<dbReference type="Proteomes" id="UP000005522">
    <property type="component" value="Chromosome"/>
</dbReference>
<dbReference type="AlphaFoldDB" id="A0A060A2U2"/>
<accession>A0A060A2U2</accession>
<dbReference type="eggNOG" id="ENOG5031J92">
    <property type="taxonomic scope" value="Bacteria"/>
</dbReference>
<evidence type="ECO:0000313" key="2">
    <source>
        <dbReference type="EMBL" id="AIA56422.1"/>
    </source>
</evidence>
<name>A0A060A2U2_ACICK</name>
<proteinExistence type="predicted"/>
<evidence type="ECO:0000313" key="3">
    <source>
        <dbReference type="Proteomes" id="UP000005522"/>
    </source>
</evidence>
<dbReference type="EMBL" id="CP005986">
    <property type="protein sequence ID" value="AIA56422.1"/>
    <property type="molecule type" value="Genomic_DNA"/>
</dbReference>
<reference evidence="2 3" key="1">
    <citation type="journal article" date="2009" name="J. Bacteriol.">
        <title>Draft genome sequence of the extremely acidophilic bacterium Acidithiobacillus caldus ATCC 51756 reveals metabolic versatility in the genus Acidithiobacillus.</title>
        <authorList>
            <person name="Valdes J."/>
            <person name="Quatrini R."/>
            <person name="Hallberg K."/>
            <person name="Dopson M."/>
            <person name="Valenzuela P.D."/>
            <person name="Holmes D.S."/>
        </authorList>
    </citation>
    <scope>NUCLEOTIDE SEQUENCE [LARGE SCALE GENOMIC DNA]</scope>
    <source>
        <strain evidence="3">ATCC 51756 / DSM 8584 / KU</strain>
    </source>
</reference>
<dbReference type="HOGENOM" id="CLU_820454_0_0_6"/>
<sequence>MSFFSGRFLHRWVRSWAVLPALWAATLAVPAWADDAFARADCPELAKTIYDAHSAAPRGSCRRDPNSPWQPVCKAIDNDKPKEWTDNLRILDTTLKVSFWEDLRQAGEGTPYCKALLRDQQAYEKKLLACGDHGPCVLRVMRARLWQIASIEEQYTGRPFGPQDLRAFLGADGKLRVSGGESLEQRALRGLAIHPLPRTFLPGDLNIIWGFEPHNAQTQTLVFSAMDGRVIALALVDDIYNRGAEQRRLPQEGRIRLFLRDPKALPTLLAPLQGWAAADALGMNVDCSGAQAEACRLWTRYPLPVTAYRLPCRGALERCSLALPPVTGAIPSPELFRQ</sequence>
<protein>
    <submittedName>
        <fullName evidence="2">Uncharacterized protein</fullName>
    </submittedName>
</protein>
<feature type="chain" id="PRO_5001582038" evidence="1">
    <location>
        <begin position="34"/>
        <end position="338"/>
    </location>
</feature>
<dbReference type="RefSeq" id="WP_004867533.1">
    <property type="nucleotide sequence ID" value="NZ_CP005986.1"/>
</dbReference>
<feature type="signal peptide" evidence="1">
    <location>
        <begin position="1"/>
        <end position="33"/>
    </location>
</feature>
<evidence type="ECO:0000256" key="1">
    <source>
        <dbReference type="SAM" id="SignalP"/>
    </source>
</evidence>